<keyword evidence="2" id="KW-1185">Reference proteome</keyword>
<protein>
    <submittedName>
        <fullName evidence="1">Uncharacterized protein</fullName>
    </submittedName>
</protein>
<dbReference type="AlphaFoldDB" id="A0A5C3L306"/>
<proteinExistence type="predicted"/>
<accession>A0A5C3L306</accession>
<dbReference type="Proteomes" id="UP000307440">
    <property type="component" value="Unassembled WGS sequence"/>
</dbReference>
<sequence length="85" mass="9603">MPSNDVQFSLNCDFNVESRVLLGLISTMAEEYSGFIRLSYAQGEMSILSAVLEFWGRRRGSLMRSRCLSLCIRCEISVIPIQYSG</sequence>
<evidence type="ECO:0000313" key="2">
    <source>
        <dbReference type="Proteomes" id="UP000307440"/>
    </source>
</evidence>
<reference evidence="1 2" key="1">
    <citation type="journal article" date="2019" name="Nat. Ecol. Evol.">
        <title>Megaphylogeny resolves global patterns of mushroom evolution.</title>
        <authorList>
            <person name="Varga T."/>
            <person name="Krizsan K."/>
            <person name="Foldi C."/>
            <person name="Dima B."/>
            <person name="Sanchez-Garcia M."/>
            <person name="Sanchez-Ramirez S."/>
            <person name="Szollosi G.J."/>
            <person name="Szarkandi J.G."/>
            <person name="Papp V."/>
            <person name="Albert L."/>
            <person name="Andreopoulos W."/>
            <person name="Angelini C."/>
            <person name="Antonin V."/>
            <person name="Barry K.W."/>
            <person name="Bougher N.L."/>
            <person name="Buchanan P."/>
            <person name="Buyck B."/>
            <person name="Bense V."/>
            <person name="Catcheside P."/>
            <person name="Chovatia M."/>
            <person name="Cooper J."/>
            <person name="Damon W."/>
            <person name="Desjardin D."/>
            <person name="Finy P."/>
            <person name="Geml J."/>
            <person name="Haridas S."/>
            <person name="Hughes K."/>
            <person name="Justo A."/>
            <person name="Karasinski D."/>
            <person name="Kautmanova I."/>
            <person name="Kiss B."/>
            <person name="Kocsube S."/>
            <person name="Kotiranta H."/>
            <person name="LaButti K.M."/>
            <person name="Lechner B.E."/>
            <person name="Liimatainen K."/>
            <person name="Lipzen A."/>
            <person name="Lukacs Z."/>
            <person name="Mihaltcheva S."/>
            <person name="Morgado L.N."/>
            <person name="Niskanen T."/>
            <person name="Noordeloos M.E."/>
            <person name="Ohm R.A."/>
            <person name="Ortiz-Santana B."/>
            <person name="Ovrebo C."/>
            <person name="Racz N."/>
            <person name="Riley R."/>
            <person name="Savchenko A."/>
            <person name="Shiryaev A."/>
            <person name="Soop K."/>
            <person name="Spirin V."/>
            <person name="Szebenyi C."/>
            <person name="Tomsovsky M."/>
            <person name="Tulloss R.E."/>
            <person name="Uehling J."/>
            <person name="Grigoriev I.V."/>
            <person name="Vagvolgyi C."/>
            <person name="Papp T."/>
            <person name="Martin F.M."/>
            <person name="Miettinen O."/>
            <person name="Hibbett D.S."/>
            <person name="Nagy L.G."/>
        </authorList>
    </citation>
    <scope>NUCLEOTIDE SEQUENCE [LARGE SCALE GENOMIC DNA]</scope>
    <source>
        <strain evidence="1 2">CBS 121175</strain>
    </source>
</reference>
<name>A0A5C3L306_COPMA</name>
<evidence type="ECO:0000313" key="1">
    <source>
        <dbReference type="EMBL" id="TFK27150.1"/>
    </source>
</evidence>
<organism evidence="1 2">
    <name type="scientific">Coprinopsis marcescibilis</name>
    <name type="common">Agaric fungus</name>
    <name type="synonym">Psathyrella marcescibilis</name>
    <dbReference type="NCBI Taxonomy" id="230819"/>
    <lineage>
        <taxon>Eukaryota</taxon>
        <taxon>Fungi</taxon>
        <taxon>Dikarya</taxon>
        <taxon>Basidiomycota</taxon>
        <taxon>Agaricomycotina</taxon>
        <taxon>Agaricomycetes</taxon>
        <taxon>Agaricomycetidae</taxon>
        <taxon>Agaricales</taxon>
        <taxon>Agaricineae</taxon>
        <taxon>Psathyrellaceae</taxon>
        <taxon>Coprinopsis</taxon>
    </lineage>
</organism>
<dbReference type="EMBL" id="ML210167">
    <property type="protein sequence ID" value="TFK27150.1"/>
    <property type="molecule type" value="Genomic_DNA"/>
</dbReference>
<gene>
    <name evidence="1" type="ORF">FA15DRAFT_226442</name>
</gene>